<reference evidence="2" key="1">
    <citation type="submission" date="2020-05" db="EMBL/GenBank/DDBJ databases">
        <title>Phylogenomic resolution of chytrid fungi.</title>
        <authorList>
            <person name="Stajich J.E."/>
            <person name="Amses K."/>
            <person name="Simmons R."/>
            <person name="Seto K."/>
            <person name="Myers J."/>
            <person name="Bonds A."/>
            <person name="Quandt C.A."/>
            <person name="Barry K."/>
            <person name="Liu P."/>
            <person name="Grigoriev I."/>
            <person name="Longcore J.E."/>
            <person name="James T.Y."/>
        </authorList>
    </citation>
    <scope>NUCLEOTIDE SEQUENCE</scope>
    <source>
        <strain evidence="2">JEL0318</strain>
    </source>
</reference>
<keyword evidence="3" id="KW-1185">Reference proteome</keyword>
<protein>
    <recommendedName>
        <fullName evidence="1">AB hydrolase-1 domain-containing protein</fullName>
    </recommendedName>
</protein>
<organism evidence="2 3">
    <name type="scientific">Rhizophlyctis rosea</name>
    <dbReference type="NCBI Taxonomy" id="64517"/>
    <lineage>
        <taxon>Eukaryota</taxon>
        <taxon>Fungi</taxon>
        <taxon>Fungi incertae sedis</taxon>
        <taxon>Chytridiomycota</taxon>
        <taxon>Chytridiomycota incertae sedis</taxon>
        <taxon>Chytridiomycetes</taxon>
        <taxon>Rhizophlyctidales</taxon>
        <taxon>Rhizophlyctidaceae</taxon>
        <taxon>Rhizophlyctis</taxon>
    </lineage>
</organism>
<dbReference type="AlphaFoldDB" id="A0AAD5SD52"/>
<name>A0AAD5SD52_9FUNG</name>
<evidence type="ECO:0000313" key="3">
    <source>
        <dbReference type="Proteomes" id="UP001212841"/>
    </source>
</evidence>
<comment type="caution">
    <text evidence="2">The sequence shown here is derived from an EMBL/GenBank/DDBJ whole genome shotgun (WGS) entry which is preliminary data.</text>
</comment>
<dbReference type="InterPro" id="IPR050266">
    <property type="entry name" value="AB_hydrolase_sf"/>
</dbReference>
<gene>
    <name evidence="2" type="ORF">HK097_000884</name>
</gene>
<dbReference type="Proteomes" id="UP001212841">
    <property type="component" value="Unassembled WGS sequence"/>
</dbReference>
<dbReference type="InterPro" id="IPR029058">
    <property type="entry name" value="AB_hydrolase_fold"/>
</dbReference>
<accession>A0AAD5SD52</accession>
<sequence length="306" mass="33432">MSPLQNIFPNPTKFYIPPNTPHRIPYEDSLPTSPTSSPSGVALFLPGMGDFRHSFRFIAPKFASELDYRCLVADMRGAGPEAQDPKGGNYGFFECVSDALGILDQEGVKEPVTFVVNSFCAAVALHIAIEHPARVKAIVGLAGFFRPASGIFASVMPIILPLVVNSYTHTIWLTYYKKLFISHPPADLPSYISAMDKIYSSDPNKSRVLNALLKSAPQCGPTWAKVAECKAPVLVVVGEKDPDWPDAVKEGKEVFGKLTGSVGKEIVVFEGVGHYPHVELPERTFEVAKAFLERVDRGGVVEEKEP</sequence>
<feature type="domain" description="AB hydrolase-1" evidence="1">
    <location>
        <begin position="43"/>
        <end position="286"/>
    </location>
</feature>
<dbReference type="PANTHER" id="PTHR43798:SF33">
    <property type="entry name" value="HYDROLASE, PUTATIVE (AFU_ORTHOLOGUE AFUA_2G14860)-RELATED"/>
    <property type="match status" value="1"/>
</dbReference>
<evidence type="ECO:0000313" key="2">
    <source>
        <dbReference type="EMBL" id="KAJ3046407.1"/>
    </source>
</evidence>
<proteinExistence type="predicted"/>
<dbReference type="PANTHER" id="PTHR43798">
    <property type="entry name" value="MONOACYLGLYCEROL LIPASE"/>
    <property type="match status" value="1"/>
</dbReference>
<dbReference type="InterPro" id="IPR000073">
    <property type="entry name" value="AB_hydrolase_1"/>
</dbReference>
<dbReference type="EMBL" id="JADGJD010001173">
    <property type="protein sequence ID" value="KAJ3046407.1"/>
    <property type="molecule type" value="Genomic_DNA"/>
</dbReference>
<dbReference type="Pfam" id="PF12697">
    <property type="entry name" value="Abhydrolase_6"/>
    <property type="match status" value="1"/>
</dbReference>
<dbReference type="GO" id="GO:0016020">
    <property type="term" value="C:membrane"/>
    <property type="evidence" value="ECO:0007669"/>
    <property type="project" value="TreeGrafter"/>
</dbReference>
<dbReference type="Gene3D" id="3.40.50.1820">
    <property type="entry name" value="alpha/beta hydrolase"/>
    <property type="match status" value="1"/>
</dbReference>
<evidence type="ECO:0000259" key="1">
    <source>
        <dbReference type="Pfam" id="PF12697"/>
    </source>
</evidence>
<dbReference type="SUPFAM" id="SSF53474">
    <property type="entry name" value="alpha/beta-Hydrolases"/>
    <property type="match status" value="1"/>
</dbReference>